<feature type="transmembrane region" description="Helical" evidence="1">
    <location>
        <begin position="75"/>
        <end position="94"/>
    </location>
</feature>
<feature type="transmembrane region" description="Helical" evidence="1">
    <location>
        <begin position="225"/>
        <end position="241"/>
    </location>
</feature>
<feature type="transmembrane region" description="Helical" evidence="1">
    <location>
        <begin position="352"/>
        <end position="371"/>
    </location>
</feature>
<dbReference type="SUPFAM" id="SSF52266">
    <property type="entry name" value="SGNH hydrolase"/>
    <property type="match status" value="1"/>
</dbReference>
<evidence type="ECO:0000256" key="1">
    <source>
        <dbReference type="SAM" id="Phobius"/>
    </source>
</evidence>
<feature type="domain" description="SGNH" evidence="3">
    <location>
        <begin position="407"/>
        <end position="648"/>
    </location>
</feature>
<dbReference type="STRING" id="1114924.SAMN05216258_108110"/>
<gene>
    <name evidence="4" type="ORF">SAMN05216258_108110</name>
</gene>
<dbReference type="RefSeq" id="WP_143103372.1">
    <property type="nucleotide sequence ID" value="NZ_FOQH01000008.1"/>
</dbReference>
<dbReference type="GO" id="GO:0009103">
    <property type="term" value="P:lipopolysaccharide biosynthetic process"/>
    <property type="evidence" value="ECO:0007669"/>
    <property type="project" value="TreeGrafter"/>
</dbReference>
<feature type="domain" description="Acyltransferase 3" evidence="2">
    <location>
        <begin position="10"/>
        <end position="332"/>
    </location>
</feature>
<dbReference type="PANTHER" id="PTHR23028">
    <property type="entry name" value="ACETYLTRANSFERASE"/>
    <property type="match status" value="1"/>
</dbReference>
<feature type="transmembrane region" description="Helical" evidence="1">
    <location>
        <begin position="247"/>
        <end position="265"/>
    </location>
</feature>
<feature type="transmembrane region" description="Helical" evidence="1">
    <location>
        <begin position="277"/>
        <end position="295"/>
    </location>
</feature>
<evidence type="ECO:0000313" key="5">
    <source>
        <dbReference type="Proteomes" id="UP000199377"/>
    </source>
</evidence>
<accession>A0A1I3JR41</accession>
<dbReference type="OrthoDB" id="9796461at2"/>
<dbReference type="InterPro" id="IPR050879">
    <property type="entry name" value="Acyltransferase_3"/>
</dbReference>
<proteinExistence type="predicted"/>
<dbReference type="GO" id="GO:0016747">
    <property type="term" value="F:acyltransferase activity, transferring groups other than amino-acyl groups"/>
    <property type="evidence" value="ECO:0007669"/>
    <property type="project" value="InterPro"/>
</dbReference>
<dbReference type="EMBL" id="FOQH01000008">
    <property type="protein sequence ID" value="SFI62488.1"/>
    <property type="molecule type" value="Genomic_DNA"/>
</dbReference>
<keyword evidence="1" id="KW-0812">Transmembrane</keyword>
<keyword evidence="4" id="KW-0378">Hydrolase</keyword>
<reference evidence="4 5" key="1">
    <citation type="submission" date="2016-10" db="EMBL/GenBank/DDBJ databases">
        <authorList>
            <person name="de Groot N.N."/>
        </authorList>
    </citation>
    <scope>NUCLEOTIDE SEQUENCE [LARGE SCALE GENOMIC DNA]</scope>
    <source>
        <strain evidence="4 5">CGMCC 1.11030</strain>
    </source>
</reference>
<evidence type="ECO:0000313" key="4">
    <source>
        <dbReference type="EMBL" id="SFI62488.1"/>
    </source>
</evidence>
<dbReference type="Pfam" id="PF01757">
    <property type="entry name" value="Acyl_transf_3"/>
    <property type="match status" value="1"/>
</dbReference>
<dbReference type="InterPro" id="IPR043968">
    <property type="entry name" value="SGNH"/>
</dbReference>
<protein>
    <submittedName>
        <fullName evidence="4">Peptidoglycan/LPS O-acetylase OafA/YrhL, contains acyltransferase and SGNH-hydrolase domains</fullName>
    </submittedName>
</protein>
<keyword evidence="4" id="KW-0012">Acyltransferase</keyword>
<dbReference type="PANTHER" id="PTHR23028:SF53">
    <property type="entry name" value="ACYL_TRANSF_3 DOMAIN-CONTAINING PROTEIN"/>
    <property type="match status" value="1"/>
</dbReference>
<dbReference type="GO" id="GO:0016787">
    <property type="term" value="F:hydrolase activity"/>
    <property type="evidence" value="ECO:0007669"/>
    <property type="project" value="UniProtKB-KW"/>
</dbReference>
<keyword evidence="5" id="KW-1185">Reference proteome</keyword>
<evidence type="ECO:0000259" key="2">
    <source>
        <dbReference type="Pfam" id="PF01757"/>
    </source>
</evidence>
<dbReference type="InterPro" id="IPR002656">
    <property type="entry name" value="Acyl_transf_3_dom"/>
</dbReference>
<sequence length="663" mass="70281">MSTSIGYRPDIDGLRSVAVVPVVLFHAGLPGVGGGYVGVDVFFVISGFLITSILRREIEARRFSILGFYERRARRILPALFAMLAVTLLASAAIQSPKFFAETGKAAVATALFASNLLFWKTNDYFAPALEMQPLLHTWSLAVEEQFYIVFPPLLWALALLGGRWVRIGLAAALAGSFALAALGVAQGANWAFFLLPPRAWELGLGAALAYGMAPAAAPRALREAVGALGLAAILAPVFLYSSATPFPGLAAAPPALGAAALIWAGRAGGSGVNRLLATRLPVAIGLLSYSLYLWHWPVLTLVRTVLVTTELPMGAMAGALLAILALSWASWRFVERPFRSRGPDGVPRGRIFAGSLAGIAVFAGLGWAAYATAGAPGRFPPEVQRIYALAENANGKYDRCGAAEADALYCPLDPDAPPAGPAELLIWGDSHARMLLAPLDDATRALGIPAARRIVVGCPPMVGFDRPAMGGRLGCSRNAERVLADLEGRPDMATVILMAHWLGHFGAGAPGHADGGTGDLRETGALDLHGDRFERLSQALEITVDRLLASGRRVILLGPTPVMDFEPPEMVAQHTRWNRIPPPGPSLAAIAADQRAALGTLERLAEKPGVTLVPLTPTICGERCPYMSDGLPIYRDADHLSLEGARRHFSAYLTDALTSLGR</sequence>
<organism evidence="4 5">
    <name type="scientific">Albimonas pacifica</name>
    <dbReference type="NCBI Taxonomy" id="1114924"/>
    <lineage>
        <taxon>Bacteria</taxon>
        <taxon>Pseudomonadati</taxon>
        <taxon>Pseudomonadota</taxon>
        <taxon>Alphaproteobacteria</taxon>
        <taxon>Rhodobacterales</taxon>
        <taxon>Paracoccaceae</taxon>
        <taxon>Albimonas</taxon>
    </lineage>
</organism>
<dbReference type="GO" id="GO:0016020">
    <property type="term" value="C:membrane"/>
    <property type="evidence" value="ECO:0007669"/>
    <property type="project" value="TreeGrafter"/>
</dbReference>
<evidence type="ECO:0000259" key="3">
    <source>
        <dbReference type="Pfam" id="PF19040"/>
    </source>
</evidence>
<name>A0A1I3JR41_9RHOB</name>
<feature type="transmembrane region" description="Helical" evidence="1">
    <location>
        <begin position="200"/>
        <end position="218"/>
    </location>
</feature>
<keyword evidence="4" id="KW-0808">Transferase</keyword>
<feature type="transmembrane region" description="Helical" evidence="1">
    <location>
        <begin position="315"/>
        <end position="332"/>
    </location>
</feature>
<dbReference type="Pfam" id="PF19040">
    <property type="entry name" value="SGNH"/>
    <property type="match status" value="1"/>
</dbReference>
<feature type="transmembrane region" description="Helical" evidence="1">
    <location>
        <begin position="170"/>
        <end position="194"/>
    </location>
</feature>
<feature type="transmembrane region" description="Helical" evidence="1">
    <location>
        <begin position="146"/>
        <end position="163"/>
    </location>
</feature>
<dbReference type="AlphaFoldDB" id="A0A1I3JR41"/>
<dbReference type="Proteomes" id="UP000199377">
    <property type="component" value="Unassembled WGS sequence"/>
</dbReference>
<keyword evidence="1" id="KW-1133">Transmembrane helix</keyword>
<keyword evidence="1" id="KW-0472">Membrane</keyword>
<feature type="transmembrane region" description="Helical" evidence="1">
    <location>
        <begin position="35"/>
        <end position="54"/>
    </location>
</feature>